<feature type="signal peptide" evidence="1">
    <location>
        <begin position="1"/>
        <end position="19"/>
    </location>
</feature>
<dbReference type="EMBL" id="ML179073">
    <property type="protein sequence ID" value="THV02853.1"/>
    <property type="molecule type" value="Genomic_DNA"/>
</dbReference>
<dbReference type="Proteomes" id="UP000297245">
    <property type="component" value="Unassembled WGS sequence"/>
</dbReference>
<evidence type="ECO:0000313" key="2">
    <source>
        <dbReference type="EMBL" id="THV02853.1"/>
    </source>
</evidence>
<evidence type="ECO:0000256" key="1">
    <source>
        <dbReference type="SAM" id="SignalP"/>
    </source>
</evidence>
<dbReference type="AlphaFoldDB" id="A0A4S8MJA4"/>
<reference evidence="2 3" key="1">
    <citation type="journal article" date="2019" name="Nat. Ecol. Evol.">
        <title>Megaphylogeny resolves global patterns of mushroom evolution.</title>
        <authorList>
            <person name="Varga T."/>
            <person name="Krizsan K."/>
            <person name="Foldi C."/>
            <person name="Dima B."/>
            <person name="Sanchez-Garcia M."/>
            <person name="Sanchez-Ramirez S."/>
            <person name="Szollosi G.J."/>
            <person name="Szarkandi J.G."/>
            <person name="Papp V."/>
            <person name="Albert L."/>
            <person name="Andreopoulos W."/>
            <person name="Angelini C."/>
            <person name="Antonin V."/>
            <person name="Barry K.W."/>
            <person name="Bougher N.L."/>
            <person name="Buchanan P."/>
            <person name="Buyck B."/>
            <person name="Bense V."/>
            <person name="Catcheside P."/>
            <person name="Chovatia M."/>
            <person name="Cooper J."/>
            <person name="Damon W."/>
            <person name="Desjardin D."/>
            <person name="Finy P."/>
            <person name="Geml J."/>
            <person name="Haridas S."/>
            <person name="Hughes K."/>
            <person name="Justo A."/>
            <person name="Karasinski D."/>
            <person name="Kautmanova I."/>
            <person name="Kiss B."/>
            <person name="Kocsube S."/>
            <person name="Kotiranta H."/>
            <person name="LaButti K.M."/>
            <person name="Lechner B.E."/>
            <person name="Liimatainen K."/>
            <person name="Lipzen A."/>
            <person name="Lukacs Z."/>
            <person name="Mihaltcheva S."/>
            <person name="Morgado L.N."/>
            <person name="Niskanen T."/>
            <person name="Noordeloos M.E."/>
            <person name="Ohm R.A."/>
            <person name="Ortiz-Santana B."/>
            <person name="Ovrebo C."/>
            <person name="Racz N."/>
            <person name="Riley R."/>
            <person name="Savchenko A."/>
            <person name="Shiryaev A."/>
            <person name="Soop K."/>
            <person name="Spirin V."/>
            <person name="Szebenyi C."/>
            <person name="Tomsovsky M."/>
            <person name="Tulloss R.E."/>
            <person name="Uehling J."/>
            <person name="Grigoriev I.V."/>
            <person name="Vagvolgyi C."/>
            <person name="Papp T."/>
            <person name="Martin F.M."/>
            <person name="Miettinen O."/>
            <person name="Hibbett D.S."/>
            <person name="Nagy L.G."/>
        </authorList>
    </citation>
    <scope>NUCLEOTIDE SEQUENCE [LARGE SCALE GENOMIC DNA]</scope>
    <source>
        <strain evidence="2 3">CBS 962.96</strain>
    </source>
</reference>
<keyword evidence="3" id="KW-1185">Reference proteome</keyword>
<sequence>MPSIKLLPAATLLAGHVLAIPIGQQQSATSNSNTRIFDFTKDALDLISDAALS</sequence>
<gene>
    <name evidence="2" type="ORF">K435DRAFT_962822</name>
</gene>
<evidence type="ECO:0000313" key="3">
    <source>
        <dbReference type="Proteomes" id="UP000297245"/>
    </source>
</evidence>
<protein>
    <submittedName>
        <fullName evidence="2">Uncharacterized protein</fullName>
    </submittedName>
</protein>
<organism evidence="2 3">
    <name type="scientific">Dendrothele bispora (strain CBS 962.96)</name>
    <dbReference type="NCBI Taxonomy" id="1314807"/>
    <lineage>
        <taxon>Eukaryota</taxon>
        <taxon>Fungi</taxon>
        <taxon>Dikarya</taxon>
        <taxon>Basidiomycota</taxon>
        <taxon>Agaricomycotina</taxon>
        <taxon>Agaricomycetes</taxon>
        <taxon>Agaricomycetidae</taxon>
        <taxon>Agaricales</taxon>
        <taxon>Agaricales incertae sedis</taxon>
        <taxon>Dendrothele</taxon>
    </lineage>
</organism>
<proteinExistence type="predicted"/>
<keyword evidence="1" id="KW-0732">Signal</keyword>
<name>A0A4S8MJA4_DENBC</name>
<accession>A0A4S8MJA4</accession>
<feature type="chain" id="PRO_5020515415" evidence="1">
    <location>
        <begin position="20"/>
        <end position="53"/>
    </location>
</feature>